<evidence type="ECO:0000256" key="4">
    <source>
        <dbReference type="ARBA" id="ARBA00022989"/>
    </source>
</evidence>
<evidence type="ECO:0000256" key="3">
    <source>
        <dbReference type="ARBA" id="ARBA00022692"/>
    </source>
</evidence>
<keyword evidence="9" id="KW-1185">Reference proteome</keyword>
<dbReference type="PROSITE" id="PS01159">
    <property type="entry name" value="WW_DOMAIN_1"/>
    <property type="match status" value="1"/>
</dbReference>
<comment type="subcellular location">
    <subcellularLocation>
        <location evidence="1">Membrane</location>
        <topology evidence="1">Multi-pass membrane protein</topology>
    </subcellularLocation>
</comment>
<feature type="transmembrane region" description="Helical" evidence="6">
    <location>
        <begin position="35"/>
        <end position="56"/>
    </location>
</feature>
<dbReference type="Proteomes" id="UP000696573">
    <property type="component" value="Unassembled WGS sequence"/>
</dbReference>
<keyword evidence="3 6" id="KW-0812">Transmembrane</keyword>
<accession>A0A9N9V4U2</accession>
<dbReference type="EMBL" id="CABFNQ020000492">
    <property type="protein sequence ID" value="CAH0017059.1"/>
    <property type="molecule type" value="Genomic_DNA"/>
</dbReference>
<keyword evidence="5 6" id="KW-0472">Membrane</keyword>
<evidence type="ECO:0000256" key="6">
    <source>
        <dbReference type="SAM" id="Phobius"/>
    </source>
</evidence>
<keyword evidence="4 6" id="KW-1133">Transmembrane helix</keyword>
<evidence type="ECO:0000256" key="5">
    <source>
        <dbReference type="ARBA" id="ARBA00023136"/>
    </source>
</evidence>
<dbReference type="AlphaFoldDB" id="A0A9N9V4U2"/>
<dbReference type="GO" id="GO:0022857">
    <property type="term" value="F:transmembrane transporter activity"/>
    <property type="evidence" value="ECO:0007669"/>
    <property type="project" value="TreeGrafter"/>
</dbReference>
<name>A0A9N9V4U2_9HYPO</name>
<proteinExistence type="predicted"/>
<sequence length="183" mass="20824">MALYLIANLDRTSLGNAKIEGLEADLKMTGNDYNIANMMFFILYILCEIPSNWILFNFNKPAGFFPGAVYLLSQWDPPKMTQFRMSLLYCAAAMSGAFSGLLAAAIAKMSGIAGYNGWRWIFITEGILTVLSEDEIRYLNFMYQKYRGGHVQQNEPQREWVPAEKTNRWMVLGSVLTDCQIFL</sequence>
<dbReference type="Gene3D" id="1.20.1250.20">
    <property type="entry name" value="MFS general substrate transporter like domains"/>
    <property type="match status" value="2"/>
</dbReference>
<comment type="caution">
    <text evidence="8">The sequence shown here is derived from an EMBL/GenBank/DDBJ whole genome shotgun (WGS) entry which is preliminary data.</text>
</comment>
<keyword evidence="2" id="KW-0813">Transport</keyword>
<feature type="transmembrane region" description="Helical" evidence="6">
    <location>
        <begin position="86"/>
        <end position="107"/>
    </location>
</feature>
<evidence type="ECO:0000256" key="2">
    <source>
        <dbReference type="ARBA" id="ARBA00022448"/>
    </source>
</evidence>
<dbReference type="InterPro" id="IPR036259">
    <property type="entry name" value="MFS_trans_sf"/>
</dbReference>
<evidence type="ECO:0000259" key="7">
    <source>
        <dbReference type="PROSITE" id="PS01159"/>
    </source>
</evidence>
<feature type="domain" description="WW" evidence="7">
    <location>
        <begin position="53"/>
        <end position="78"/>
    </location>
</feature>
<dbReference type="GO" id="GO:0016020">
    <property type="term" value="C:membrane"/>
    <property type="evidence" value="ECO:0007669"/>
    <property type="project" value="UniProtKB-SubCell"/>
</dbReference>
<gene>
    <name evidence="8" type="ORF">CRHIZ90672A_00014835</name>
</gene>
<protein>
    <recommendedName>
        <fullName evidence="7">WW domain-containing protein</fullName>
    </recommendedName>
</protein>
<evidence type="ECO:0000313" key="9">
    <source>
        <dbReference type="Proteomes" id="UP000696573"/>
    </source>
</evidence>
<dbReference type="OrthoDB" id="5070100at2759"/>
<evidence type="ECO:0000256" key="1">
    <source>
        <dbReference type="ARBA" id="ARBA00004141"/>
    </source>
</evidence>
<dbReference type="PANTHER" id="PTHR43791:SF54">
    <property type="entry name" value="MAJOR FACILITATOR SUPERFAMILY (MFS) PROFILE DOMAIN-CONTAINING PROTEIN-RELATED"/>
    <property type="match status" value="1"/>
</dbReference>
<dbReference type="SUPFAM" id="SSF103473">
    <property type="entry name" value="MFS general substrate transporter"/>
    <property type="match status" value="1"/>
</dbReference>
<reference evidence="8" key="1">
    <citation type="submission" date="2021-10" db="EMBL/GenBank/DDBJ databases">
        <authorList>
            <person name="Piombo E."/>
        </authorList>
    </citation>
    <scope>NUCLEOTIDE SEQUENCE</scope>
</reference>
<dbReference type="PANTHER" id="PTHR43791">
    <property type="entry name" value="PERMEASE-RELATED"/>
    <property type="match status" value="1"/>
</dbReference>
<evidence type="ECO:0000313" key="8">
    <source>
        <dbReference type="EMBL" id="CAH0017059.1"/>
    </source>
</evidence>
<organism evidence="8 9">
    <name type="scientific">Clonostachys rhizophaga</name>
    <dbReference type="NCBI Taxonomy" id="160324"/>
    <lineage>
        <taxon>Eukaryota</taxon>
        <taxon>Fungi</taxon>
        <taxon>Dikarya</taxon>
        <taxon>Ascomycota</taxon>
        <taxon>Pezizomycotina</taxon>
        <taxon>Sordariomycetes</taxon>
        <taxon>Hypocreomycetidae</taxon>
        <taxon>Hypocreales</taxon>
        <taxon>Bionectriaceae</taxon>
        <taxon>Clonostachys</taxon>
    </lineage>
</organism>
<dbReference type="InterPro" id="IPR001202">
    <property type="entry name" value="WW_dom"/>
</dbReference>